<dbReference type="PANTHER" id="PTHR35744">
    <property type="entry name" value="C2H2-TYPE DOMAIN-CONTAINING PROTEIN"/>
    <property type="match status" value="1"/>
</dbReference>
<feature type="compositionally biased region" description="Basic and acidic residues" evidence="1">
    <location>
        <begin position="258"/>
        <end position="267"/>
    </location>
</feature>
<dbReference type="PANTHER" id="PTHR35744:SF4">
    <property type="entry name" value="OS04G0464600 PROTEIN"/>
    <property type="match status" value="1"/>
</dbReference>
<feature type="compositionally biased region" description="Pro residues" evidence="1">
    <location>
        <begin position="479"/>
        <end position="489"/>
    </location>
</feature>
<feature type="compositionally biased region" description="Low complexity" evidence="1">
    <location>
        <begin position="129"/>
        <end position="143"/>
    </location>
</feature>
<feature type="compositionally biased region" description="Basic residues" evidence="1">
    <location>
        <begin position="152"/>
        <end position="161"/>
    </location>
</feature>
<dbReference type="EMBL" id="BNCO01000101">
    <property type="protein sequence ID" value="GIL67584.1"/>
    <property type="molecule type" value="Genomic_DNA"/>
</dbReference>
<feature type="region of interest" description="Disordered" evidence="1">
    <location>
        <begin position="454"/>
        <end position="494"/>
    </location>
</feature>
<evidence type="ECO:0008006" key="4">
    <source>
        <dbReference type="Google" id="ProtNLM"/>
    </source>
</evidence>
<comment type="caution">
    <text evidence="2">The sequence shown here is derived from an EMBL/GenBank/DDBJ whole genome shotgun (WGS) entry which is preliminary data.</text>
</comment>
<dbReference type="Proteomes" id="UP000747399">
    <property type="component" value="Unassembled WGS sequence"/>
</dbReference>
<feature type="region of interest" description="Disordered" evidence="1">
    <location>
        <begin position="67"/>
        <end position="179"/>
    </location>
</feature>
<organism evidence="2 3">
    <name type="scientific">Volvox africanus</name>
    <dbReference type="NCBI Taxonomy" id="51714"/>
    <lineage>
        <taxon>Eukaryota</taxon>
        <taxon>Viridiplantae</taxon>
        <taxon>Chlorophyta</taxon>
        <taxon>core chlorophytes</taxon>
        <taxon>Chlorophyceae</taxon>
        <taxon>CS clade</taxon>
        <taxon>Chlamydomonadales</taxon>
        <taxon>Volvocaceae</taxon>
        <taxon>Volvox</taxon>
    </lineage>
</organism>
<evidence type="ECO:0000256" key="1">
    <source>
        <dbReference type="SAM" id="MobiDB-lite"/>
    </source>
</evidence>
<dbReference type="AlphaFoldDB" id="A0A8J4FA30"/>
<feature type="compositionally biased region" description="Low complexity" evidence="1">
    <location>
        <begin position="457"/>
        <end position="478"/>
    </location>
</feature>
<evidence type="ECO:0000313" key="3">
    <source>
        <dbReference type="Proteomes" id="UP000747399"/>
    </source>
</evidence>
<gene>
    <name evidence="2" type="ORF">Vafri_20954</name>
</gene>
<reference evidence="2" key="1">
    <citation type="journal article" date="2021" name="Proc. Natl. Acad. Sci. U.S.A.">
        <title>Three genomes in the algal genus Volvox reveal the fate of a haploid sex-determining region after a transition to homothallism.</title>
        <authorList>
            <person name="Yamamoto K."/>
            <person name="Hamaji T."/>
            <person name="Kawai-Toyooka H."/>
            <person name="Matsuzaki R."/>
            <person name="Takahashi F."/>
            <person name="Nishimura Y."/>
            <person name="Kawachi M."/>
            <person name="Noguchi H."/>
            <person name="Minakuchi Y."/>
            <person name="Umen J.G."/>
            <person name="Toyoda A."/>
            <person name="Nozaki H."/>
        </authorList>
    </citation>
    <scope>NUCLEOTIDE SEQUENCE</scope>
    <source>
        <strain evidence="2">NIES-3780</strain>
    </source>
</reference>
<feature type="compositionally biased region" description="Basic and acidic residues" evidence="1">
    <location>
        <begin position="69"/>
        <end position="81"/>
    </location>
</feature>
<feature type="compositionally biased region" description="Polar residues" evidence="1">
    <location>
        <begin position="84"/>
        <end position="119"/>
    </location>
</feature>
<feature type="region of interest" description="Disordered" evidence="1">
    <location>
        <begin position="233"/>
        <end position="267"/>
    </location>
</feature>
<name>A0A8J4FA30_9CHLO</name>
<protein>
    <recommendedName>
        <fullName evidence="4">C2H2-type domain-containing protein</fullName>
    </recommendedName>
</protein>
<evidence type="ECO:0000313" key="2">
    <source>
        <dbReference type="EMBL" id="GIL67584.1"/>
    </source>
</evidence>
<sequence length="539" mass="58342">MQRKSRDIRACTSAAKYAAVPTAQRPRASMPIRRTAAIGVGFTWHHLHAYLQHIPASTRRNIFYSGSPDESRHIRPERWEHSPVQATGTSPVPGLSNSRCPEAQTTSSPLGAESQTASTRQRKQRRLFPAAQAAADPTVAITASEGDWGPQSKRHQPKKTWKAGSRPGLGTRTNAGDSAATSAASGVTAATIAAGAGAEATRAAGTVRPAKGQMRSPAPRECVTAQAGQHIPHPAVPHTALPTRPHSPADGMRSPSTRGHEGRNKHQDPVLSAAPVYVFWDLDNKYPETLGLRGLIDNMRKMLHQYGEVVEIRAYANYHTLNFVPDIWQEAMLRGVEAEDARAEEALRCPLCGVTVRGPESKLRTHFRQLHQRQHEKQLAHKPAAKKYMQSDALARYQKAAEGVLSAKRRGYGLEGILSGLNVKVRPVPQGPQKADVLLQGEAVELLKETERRGAVSAASAPATSSAAPSASTSTSTPPRGPPPPPSSSPPVLVLVSDDHGFESLLKLFSSAGWRTVTLSNTEFKNAKERIPWRNVVRH</sequence>
<proteinExistence type="predicted"/>
<keyword evidence="3" id="KW-1185">Reference proteome</keyword>
<accession>A0A8J4FA30</accession>